<evidence type="ECO:0000313" key="2">
    <source>
        <dbReference type="Proteomes" id="UP000824881"/>
    </source>
</evidence>
<proteinExistence type="predicted"/>
<protein>
    <submittedName>
        <fullName evidence="1">Uncharacterized protein</fullName>
    </submittedName>
</protein>
<gene>
    <name evidence="1" type="ORF">CCMSSC00406_0008747</name>
</gene>
<sequence>MKIDNTAGDDDKDNPWLDRSRAPKSAIQPGIRYTLRYFEDSSRKMRHSEEEWPYRPDPHNDSHVYFYYFRGIGDPPSDVGYVGDVYITDDFDVWVCQGTLPDSQERGWTCEWRRDMDLRPLIEHPLLKDRYLWFRSGTGSSVGPYWYGRKGLVNVTQISSTESHDYTPIIRAMLEAERGSIANKSSQKRKMDTDDSDGNANDDDDNDDGQDDTTHERPRKSITVSKTSISQKRPRRVDNSDDEYDVEIRDQFLSEQQATRKYIIHLQNKFQTEKHNHAETRRAFDEFKQSREHADQNLRNKIDEIEAKNHRLRTEKDATEKSISDLRRQVAHLTAYHNRINTHVSAMMDLRTASMGGNEASGSGANDLDSLY</sequence>
<keyword evidence="2" id="KW-1185">Reference proteome</keyword>
<accession>A0ACB7J3G6</accession>
<dbReference type="EMBL" id="WQMT02000003">
    <property type="protein sequence ID" value="KAG9225089.1"/>
    <property type="molecule type" value="Genomic_DNA"/>
</dbReference>
<comment type="caution">
    <text evidence="1">The sequence shown here is derived from an EMBL/GenBank/DDBJ whole genome shotgun (WGS) entry which is preliminary data.</text>
</comment>
<dbReference type="Proteomes" id="UP000824881">
    <property type="component" value="Unassembled WGS sequence"/>
</dbReference>
<organism evidence="1 2">
    <name type="scientific">Pleurotus cornucopiae</name>
    <name type="common">Cornucopia mushroom</name>
    <dbReference type="NCBI Taxonomy" id="5321"/>
    <lineage>
        <taxon>Eukaryota</taxon>
        <taxon>Fungi</taxon>
        <taxon>Dikarya</taxon>
        <taxon>Basidiomycota</taxon>
        <taxon>Agaricomycotina</taxon>
        <taxon>Agaricomycetes</taxon>
        <taxon>Agaricomycetidae</taxon>
        <taxon>Agaricales</taxon>
        <taxon>Pleurotineae</taxon>
        <taxon>Pleurotaceae</taxon>
        <taxon>Pleurotus</taxon>
    </lineage>
</organism>
<evidence type="ECO:0000313" key="1">
    <source>
        <dbReference type="EMBL" id="KAG9225089.1"/>
    </source>
</evidence>
<name>A0ACB7J3G6_PLECO</name>
<reference evidence="1 2" key="1">
    <citation type="journal article" date="2021" name="Appl. Environ. Microbiol.">
        <title>Genetic linkage and physical mapping for an oyster mushroom Pleurotus cornucopiae and QTL analysis for the trait cap color.</title>
        <authorList>
            <person name="Zhang Y."/>
            <person name="Gao W."/>
            <person name="Sonnenberg A."/>
            <person name="Chen Q."/>
            <person name="Zhang J."/>
            <person name="Huang C."/>
        </authorList>
    </citation>
    <scope>NUCLEOTIDE SEQUENCE [LARGE SCALE GENOMIC DNA]</scope>
    <source>
        <strain evidence="1">CCMSSC00406</strain>
    </source>
</reference>